<dbReference type="InterPro" id="IPR007055">
    <property type="entry name" value="BON_dom"/>
</dbReference>
<keyword evidence="1" id="KW-0732">Signal</keyword>
<dbReference type="EMBL" id="NRSJ01000029">
    <property type="protein sequence ID" value="MBK1705849.1"/>
    <property type="molecule type" value="Genomic_DNA"/>
</dbReference>
<accession>A0AAJ0U5V7</accession>
<evidence type="ECO:0000256" key="1">
    <source>
        <dbReference type="SAM" id="SignalP"/>
    </source>
</evidence>
<dbReference type="Proteomes" id="UP001296776">
    <property type="component" value="Unassembled WGS sequence"/>
</dbReference>
<organism evidence="3 4">
    <name type="scientific">Halochromatium glycolicum</name>
    <dbReference type="NCBI Taxonomy" id="85075"/>
    <lineage>
        <taxon>Bacteria</taxon>
        <taxon>Pseudomonadati</taxon>
        <taxon>Pseudomonadota</taxon>
        <taxon>Gammaproteobacteria</taxon>
        <taxon>Chromatiales</taxon>
        <taxon>Chromatiaceae</taxon>
        <taxon>Halochromatium</taxon>
    </lineage>
</organism>
<dbReference type="AlphaFoldDB" id="A0AAJ0U5V7"/>
<evidence type="ECO:0000259" key="2">
    <source>
        <dbReference type="PROSITE" id="PS50914"/>
    </source>
</evidence>
<dbReference type="InterPro" id="IPR051686">
    <property type="entry name" value="Lipoprotein_DolP"/>
</dbReference>
<feature type="domain" description="BON" evidence="2">
    <location>
        <begin position="196"/>
        <end position="264"/>
    </location>
</feature>
<dbReference type="SMART" id="SM00749">
    <property type="entry name" value="BON"/>
    <property type="match status" value="2"/>
</dbReference>
<keyword evidence="4" id="KW-1185">Reference proteome</keyword>
<sequence>MSQHNAASFLLAGSSLALLLSVGAAQAQSDIDVRAQTLIETNPLLNGYDIRLTDEDGRLRLQGAVADPSERKLAEALAALVAGGSDLDNAIRVDAELADAPSRLYIDAEDLTTAARLRQTLSWQKDTAGLGIELEVNRGAVRLNGEVGTTATKDRIAALTATTEGVDEVFNYISVDPARIPAIREQQAQLAAVERDDAWIASRLRRLLRFDTTVNAHSIEVEAREGTVILSGAVTSSAERKVAESLAADVPGVTDVDSRLIIERPR</sequence>
<evidence type="ECO:0000313" key="3">
    <source>
        <dbReference type="EMBL" id="MBK1705849.1"/>
    </source>
</evidence>
<dbReference type="Gene3D" id="3.30.1340.30">
    <property type="match status" value="3"/>
</dbReference>
<feature type="domain" description="BON" evidence="2">
    <location>
        <begin position="109"/>
        <end position="177"/>
    </location>
</feature>
<evidence type="ECO:0000313" key="4">
    <source>
        <dbReference type="Proteomes" id="UP001296776"/>
    </source>
</evidence>
<feature type="domain" description="BON" evidence="2">
    <location>
        <begin position="27"/>
        <end position="95"/>
    </location>
</feature>
<dbReference type="Pfam" id="PF04972">
    <property type="entry name" value="BON"/>
    <property type="match status" value="3"/>
</dbReference>
<gene>
    <name evidence="3" type="ORF">CKO40_15120</name>
</gene>
<reference evidence="3" key="1">
    <citation type="submission" date="2017-08" db="EMBL/GenBank/DDBJ databases">
        <authorList>
            <person name="Imhoff J.F."/>
            <person name="Rahn T."/>
            <person name="Kuenzel S."/>
            <person name="Neulinger S.C."/>
        </authorList>
    </citation>
    <scope>NUCLEOTIDE SEQUENCE</scope>
    <source>
        <strain evidence="3">DSM 11080</strain>
    </source>
</reference>
<proteinExistence type="predicted"/>
<name>A0AAJ0U5V7_9GAMM</name>
<comment type="caution">
    <text evidence="3">The sequence shown here is derived from an EMBL/GenBank/DDBJ whole genome shotgun (WGS) entry which is preliminary data.</text>
</comment>
<dbReference type="InterPro" id="IPR014004">
    <property type="entry name" value="Transpt-assoc_nodulatn_dom_bac"/>
</dbReference>
<dbReference type="PROSITE" id="PS50914">
    <property type="entry name" value="BON"/>
    <property type="match status" value="3"/>
</dbReference>
<dbReference type="RefSeq" id="WP_200347100.1">
    <property type="nucleotide sequence ID" value="NZ_NRSJ01000029.1"/>
</dbReference>
<feature type="chain" id="PRO_5042587450" description="BON domain-containing protein" evidence="1">
    <location>
        <begin position="28"/>
        <end position="266"/>
    </location>
</feature>
<reference evidence="3" key="2">
    <citation type="journal article" date="2020" name="Microorganisms">
        <title>Osmotic Adaptation and Compatible Solute Biosynthesis of Phototrophic Bacteria as Revealed from Genome Analyses.</title>
        <authorList>
            <person name="Imhoff J.F."/>
            <person name="Rahn T."/>
            <person name="Kunzel S."/>
            <person name="Keller A."/>
            <person name="Neulinger S.C."/>
        </authorList>
    </citation>
    <scope>NUCLEOTIDE SEQUENCE</scope>
    <source>
        <strain evidence="3">DSM 11080</strain>
    </source>
</reference>
<dbReference type="PANTHER" id="PTHR34606:SF15">
    <property type="entry name" value="BON DOMAIN-CONTAINING PROTEIN"/>
    <property type="match status" value="1"/>
</dbReference>
<dbReference type="PANTHER" id="PTHR34606">
    <property type="entry name" value="BON DOMAIN-CONTAINING PROTEIN"/>
    <property type="match status" value="1"/>
</dbReference>
<protein>
    <recommendedName>
        <fullName evidence="2">BON domain-containing protein</fullName>
    </recommendedName>
</protein>
<feature type="signal peptide" evidence="1">
    <location>
        <begin position="1"/>
        <end position="27"/>
    </location>
</feature>